<reference evidence="1 2" key="1">
    <citation type="submission" date="2024-04" db="EMBL/GenBank/DDBJ databases">
        <authorList>
            <person name="Fracassetti M."/>
        </authorList>
    </citation>
    <scope>NUCLEOTIDE SEQUENCE [LARGE SCALE GENOMIC DNA]</scope>
</reference>
<gene>
    <name evidence="1" type="ORF">LTRI10_LOCUS33544</name>
</gene>
<name>A0AAV2F3U7_9ROSI</name>
<protein>
    <submittedName>
        <fullName evidence="1">Uncharacterized protein</fullName>
    </submittedName>
</protein>
<dbReference type="AlphaFoldDB" id="A0AAV2F3U7"/>
<dbReference type="Proteomes" id="UP001497516">
    <property type="component" value="Chromosome 6"/>
</dbReference>
<evidence type="ECO:0000313" key="1">
    <source>
        <dbReference type="EMBL" id="CAL1392931.1"/>
    </source>
</evidence>
<sequence>MSDLLVIIQEIQLGPNRRVTSEIRLSNCEQAFDQKLHSLVDLPLVQDVAQSIETRGQSSRREVVKERSAFRQEGDSELDAVVARVFEQVVEQLECECVVRDSLVHEVRDELRKREEPTDFSARLNFASAFPSSPAN</sequence>
<keyword evidence="2" id="KW-1185">Reference proteome</keyword>
<evidence type="ECO:0000313" key="2">
    <source>
        <dbReference type="Proteomes" id="UP001497516"/>
    </source>
</evidence>
<proteinExistence type="predicted"/>
<accession>A0AAV2F3U7</accession>
<dbReference type="EMBL" id="OZ034819">
    <property type="protein sequence ID" value="CAL1392931.1"/>
    <property type="molecule type" value="Genomic_DNA"/>
</dbReference>
<organism evidence="1 2">
    <name type="scientific">Linum trigynum</name>
    <dbReference type="NCBI Taxonomy" id="586398"/>
    <lineage>
        <taxon>Eukaryota</taxon>
        <taxon>Viridiplantae</taxon>
        <taxon>Streptophyta</taxon>
        <taxon>Embryophyta</taxon>
        <taxon>Tracheophyta</taxon>
        <taxon>Spermatophyta</taxon>
        <taxon>Magnoliopsida</taxon>
        <taxon>eudicotyledons</taxon>
        <taxon>Gunneridae</taxon>
        <taxon>Pentapetalae</taxon>
        <taxon>rosids</taxon>
        <taxon>fabids</taxon>
        <taxon>Malpighiales</taxon>
        <taxon>Linaceae</taxon>
        <taxon>Linum</taxon>
    </lineage>
</organism>